<proteinExistence type="predicted"/>
<evidence type="ECO:0000313" key="2">
    <source>
        <dbReference type="Proteomes" id="UP000887458"/>
    </source>
</evidence>
<sequence length="89" mass="10254">MLKSHLTNKEKNHPLTNIKWILSVIPCIAASSFAESKRELKAIVTIFQTKEIMIPSSINHFQDLFSPLLFKFRINSHLPICKHSPKKLD</sequence>
<dbReference type="Proteomes" id="UP000887458">
    <property type="component" value="Unassembled WGS sequence"/>
</dbReference>
<name>A0ABQ8JAW4_DERPT</name>
<keyword evidence="2" id="KW-1185">Reference proteome</keyword>
<organism evidence="1 2">
    <name type="scientific">Dermatophagoides pteronyssinus</name>
    <name type="common">European house dust mite</name>
    <dbReference type="NCBI Taxonomy" id="6956"/>
    <lineage>
        <taxon>Eukaryota</taxon>
        <taxon>Metazoa</taxon>
        <taxon>Ecdysozoa</taxon>
        <taxon>Arthropoda</taxon>
        <taxon>Chelicerata</taxon>
        <taxon>Arachnida</taxon>
        <taxon>Acari</taxon>
        <taxon>Acariformes</taxon>
        <taxon>Sarcoptiformes</taxon>
        <taxon>Astigmata</taxon>
        <taxon>Psoroptidia</taxon>
        <taxon>Analgoidea</taxon>
        <taxon>Pyroglyphidae</taxon>
        <taxon>Dermatophagoidinae</taxon>
        <taxon>Dermatophagoides</taxon>
    </lineage>
</organism>
<protein>
    <submittedName>
        <fullName evidence="1">Uncharacterized protein</fullName>
    </submittedName>
</protein>
<reference evidence="1 2" key="1">
    <citation type="journal article" date="2018" name="J. Allergy Clin. Immunol.">
        <title>High-quality assembly of Dermatophagoides pteronyssinus genome and transcriptome reveals a wide range of novel allergens.</title>
        <authorList>
            <person name="Liu X.Y."/>
            <person name="Yang K.Y."/>
            <person name="Wang M.Q."/>
            <person name="Kwok J.S."/>
            <person name="Zeng X."/>
            <person name="Yang Z."/>
            <person name="Xiao X.J."/>
            <person name="Lau C.P."/>
            <person name="Li Y."/>
            <person name="Huang Z.M."/>
            <person name="Ba J.G."/>
            <person name="Yim A.K."/>
            <person name="Ouyang C.Y."/>
            <person name="Ngai S.M."/>
            <person name="Chan T.F."/>
            <person name="Leung E.L."/>
            <person name="Liu L."/>
            <person name="Liu Z.G."/>
            <person name="Tsui S.K."/>
        </authorList>
    </citation>
    <scope>NUCLEOTIDE SEQUENCE [LARGE SCALE GENOMIC DNA]</scope>
    <source>
        <strain evidence="1">Derp</strain>
    </source>
</reference>
<dbReference type="EMBL" id="NJHN03000058">
    <property type="protein sequence ID" value="KAH9419538.1"/>
    <property type="molecule type" value="Genomic_DNA"/>
</dbReference>
<reference evidence="1 2" key="2">
    <citation type="journal article" date="2022" name="Mol. Biol. Evol.">
        <title>Comparative Genomics Reveals Insights into the Divergent Evolution of Astigmatic Mites and Household Pest Adaptations.</title>
        <authorList>
            <person name="Xiong Q."/>
            <person name="Wan A.T."/>
            <person name="Liu X."/>
            <person name="Fung C.S."/>
            <person name="Xiao X."/>
            <person name="Malainual N."/>
            <person name="Hou J."/>
            <person name="Wang L."/>
            <person name="Wang M."/>
            <person name="Yang K.Y."/>
            <person name="Cui Y."/>
            <person name="Leung E.L."/>
            <person name="Nong W."/>
            <person name="Shin S.K."/>
            <person name="Au S.W."/>
            <person name="Jeong K.Y."/>
            <person name="Chew F.T."/>
            <person name="Hui J.H."/>
            <person name="Leung T.F."/>
            <person name="Tungtrongchitr A."/>
            <person name="Zhong N."/>
            <person name="Liu Z."/>
            <person name="Tsui S.K."/>
        </authorList>
    </citation>
    <scope>NUCLEOTIDE SEQUENCE [LARGE SCALE GENOMIC DNA]</scope>
    <source>
        <strain evidence="1">Derp</strain>
    </source>
</reference>
<gene>
    <name evidence="1" type="ORF">DERP_009595</name>
</gene>
<accession>A0ABQ8JAW4</accession>
<comment type="caution">
    <text evidence="1">The sequence shown here is derived from an EMBL/GenBank/DDBJ whole genome shotgun (WGS) entry which is preliminary data.</text>
</comment>
<evidence type="ECO:0000313" key="1">
    <source>
        <dbReference type="EMBL" id="KAH9419538.1"/>
    </source>
</evidence>